<evidence type="ECO:0008006" key="11">
    <source>
        <dbReference type="Google" id="ProtNLM"/>
    </source>
</evidence>
<evidence type="ECO:0000256" key="2">
    <source>
        <dbReference type="ARBA" id="ARBA00022670"/>
    </source>
</evidence>
<dbReference type="Pfam" id="PF22456">
    <property type="entry name" value="PqqF-like_C_4"/>
    <property type="match status" value="1"/>
</dbReference>
<keyword evidence="2" id="KW-0645">Protease</keyword>
<organism evidence="10">
    <name type="scientific">Attheya septentrionalis</name>
    <dbReference type="NCBI Taxonomy" id="420275"/>
    <lineage>
        <taxon>Eukaryota</taxon>
        <taxon>Sar</taxon>
        <taxon>Stramenopiles</taxon>
        <taxon>Ochrophyta</taxon>
        <taxon>Bacillariophyta</taxon>
        <taxon>Coscinodiscophyceae</taxon>
        <taxon>Chaetocerotophycidae</taxon>
        <taxon>Chaetocerotales</taxon>
        <taxon>Attheyaceae</taxon>
        <taxon>Attheya</taxon>
    </lineage>
</organism>
<keyword evidence="3" id="KW-0479">Metal-binding</keyword>
<dbReference type="Gene3D" id="3.30.830.10">
    <property type="entry name" value="Metalloenzyme, LuxS/M16 peptidase-like"/>
    <property type="match status" value="4"/>
</dbReference>
<dbReference type="InterPro" id="IPR007863">
    <property type="entry name" value="Peptidase_M16_C"/>
</dbReference>
<dbReference type="Pfam" id="PF05193">
    <property type="entry name" value="Peptidase_M16_C"/>
    <property type="match status" value="1"/>
</dbReference>
<gene>
    <name evidence="10" type="ORF">ASEP1449_LOCUS13483</name>
</gene>
<keyword evidence="5" id="KW-0862">Zinc</keyword>
<dbReference type="InterPro" id="IPR011249">
    <property type="entry name" value="Metalloenz_LuxS/M16"/>
</dbReference>
<feature type="domain" description="Coenzyme PQQ synthesis protein F-like C-terminal lobe" evidence="9">
    <location>
        <begin position="769"/>
        <end position="868"/>
    </location>
</feature>
<dbReference type="GO" id="GO:0046872">
    <property type="term" value="F:metal ion binding"/>
    <property type="evidence" value="ECO:0007669"/>
    <property type="project" value="UniProtKB-KW"/>
</dbReference>
<proteinExistence type="inferred from homology"/>
<dbReference type="GO" id="GO:0008237">
    <property type="term" value="F:metallopeptidase activity"/>
    <property type="evidence" value="ECO:0007669"/>
    <property type="project" value="UniProtKB-KW"/>
</dbReference>
<dbReference type="PANTHER" id="PTHR43690">
    <property type="entry name" value="NARDILYSIN"/>
    <property type="match status" value="1"/>
</dbReference>
<dbReference type="PANTHER" id="PTHR43690:SF18">
    <property type="entry name" value="INSULIN-DEGRADING ENZYME-RELATED"/>
    <property type="match status" value="1"/>
</dbReference>
<keyword evidence="6" id="KW-0482">Metalloprotease</keyword>
<dbReference type="FunFam" id="3.30.830.10:FF:000005">
    <property type="entry name" value="nardilysin isoform X1"/>
    <property type="match status" value="1"/>
</dbReference>
<evidence type="ECO:0000256" key="4">
    <source>
        <dbReference type="ARBA" id="ARBA00022801"/>
    </source>
</evidence>
<dbReference type="GO" id="GO:0006508">
    <property type="term" value="P:proteolysis"/>
    <property type="evidence" value="ECO:0007669"/>
    <property type="project" value="UniProtKB-KW"/>
</dbReference>
<reference evidence="10" key="1">
    <citation type="submission" date="2021-01" db="EMBL/GenBank/DDBJ databases">
        <authorList>
            <person name="Corre E."/>
            <person name="Pelletier E."/>
            <person name="Niang G."/>
            <person name="Scheremetjew M."/>
            <person name="Finn R."/>
            <person name="Kale V."/>
            <person name="Holt S."/>
            <person name="Cochrane G."/>
            <person name="Meng A."/>
            <person name="Brown T."/>
            <person name="Cohen L."/>
        </authorList>
    </citation>
    <scope>NUCLEOTIDE SEQUENCE</scope>
    <source>
        <strain evidence="10">CCMP2084</strain>
    </source>
</reference>
<evidence type="ECO:0000256" key="5">
    <source>
        <dbReference type="ARBA" id="ARBA00022833"/>
    </source>
</evidence>
<evidence type="ECO:0000256" key="3">
    <source>
        <dbReference type="ARBA" id="ARBA00022723"/>
    </source>
</evidence>
<dbReference type="InterPro" id="IPR032632">
    <property type="entry name" value="Peptidase_M16_M"/>
</dbReference>
<feature type="domain" description="Peptidase M16 middle/third" evidence="8">
    <location>
        <begin position="493"/>
        <end position="658"/>
    </location>
</feature>
<sequence>MAELRKFYNQYYYAKNMSLVVIGAYTLDELQEHVVDYFSHVPGKPREKSPLTMQHISGTDTSSVWNETHHSPIADVFGMPFDFSSSCIYRTVPVKERHTLSIAWQVMPLQSHWKSKPCDYISHLLGHEAAGSLLSALKTKSWVTGCYAGVGSGGHEDASTHALFSISFSLSEEGVSHWAEIISLLYSYIGMLRHYCVEGFPGWIYEELRAIHEVSHKFEDEKSPEEFVEHLAEAAAPWYNLPPDRLLDGNSLLFEFDANAVKNLLENYLTPGNSRVDLMSSVFGRAHDYEENHGDDASKLPKTDGMHLKNELFDSGGPPMTEPMFGTKFWCHEIPSAVVQEWSNAAVAHLPPDSSMLSLPPVNPFIPVDFELKALPADDAHHPLVNCSLKLCISVGKKKAWFPATVTKFNGLKNQVLLSYEDEDEKWHLVDSILQEHDSFEPDYESTFDNKSIKFRIVAMPEVGEGAVLKYGDDSDFHVESGTHFPPIPPPIPESRLPQLVSNTQLLKLWHLQDRKFKRPIAELRLKLVCAGINRSPLEGACADLFVTLCSDATTEVSYLASVCEIGSSISATGFGFGLRFNGFDHKLLDLAKVLLNVILSFRSDELPPEVKPGRFDACLEVLKRKYSNAGMKASKLCSEIRLRCIRPTIWSSSAKADALVGITPSKFMEVISALLKKVSVEGLYHGNVGPAEAEVAISLITEALLSAPGSTGLPKKKHPSQFVIKMPRNQTHPIISVPTKDLTDSNTAVEVYFQVGPDDVRKRTLIDLIAHVLDEPFYDQLRTKEQFGYDVSCGSRWTYGVMGMCFCVVTSCKSANESTERIERFLEEFRKELEDMKDETFMEHVNGLAKNKLQMFNSLEEECGNLWSEITEGRYQWDSERQEVVLLKSITKQELIAAYDDWLLPQCNGTKNYRQSLVVKVIGSGDGPSSEDRPVFDAEHFGSEIDRHITGFHKSAGQTTWGKIF</sequence>
<evidence type="ECO:0000313" key="10">
    <source>
        <dbReference type="EMBL" id="CAD9821649.1"/>
    </source>
</evidence>
<dbReference type="InterPro" id="IPR050626">
    <property type="entry name" value="Peptidase_M16"/>
</dbReference>
<dbReference type="SUPFAM" id="SSF63411">
    <property type="entry name" value="LuxS/MPP-like metallohydrolase"/>
    <property type="match status" value="4"/>
</dbReference>
<keyword evidence="4" id="KW-0378">Hydrolase</keyword>
<evidence type="ECO:0000259" key="8">
    <source>
        <dbReference type="Pfam" id="PF16187"/>
    </source>
</evidence>
<evidence type="ECO:0000259" key="7">
    <source>
        <dbReference type="Pfam" id="PF05193"/>
    </source>
</evidence>
<evidence type="ECO:0000259" key="9">
    <source>
        <dbReference type="Pfam" id="PF22456"/>
    </source>
</evidence>
<dbReference type="AlphaFoldDB" id="A0A7S2UJ85"/>
<dbReference type="EMBL" id="HBHQ01020040">
    <property type="protein sequence ID" value="CAD9821649.1"/>
    <property type="molecule type" value="Transcribed_RNA"/>
</dbReference>
<protein>
    <recommendedName>
        <fullName evidence="11">Peptidase M16 C-terminal domain-containing protein</fullName>
    </recommendedName>
</protein>
<dbReference type="Pfam" id="PF16187">
    <property type="entry name" value="Peptidase_M16_M"/>
    <property type="match status" value="2"/>
</dbReference>
<feature type="domain" description="Peptidase M16 middle/third" evidence="8">
    <location>
        <begin position="217"/>
        <end position="383"/>
    </location>
</feature>
<evidence type="ECO:0000256" key="6">
    <source>
        <dbReference type="ARBA" id="ARBA00023049"/>
    </source>
</evidence>
<evidence type="ECO:0000256" key="1">
    <source>
        <dbReference type="ARBA" id="ARBA00007261"/>
    </source>
</evidence>
<dbReference type="InterPro" id="IPR054734">
    <property type="entry name" value="PqqF-like_C_4"/>
</dbReference>
<feature type="domain" description="Peptidase M16 C-terminal" evidence="7">
    <location>
        <begin position="2"/>
        <end position="194"/>
    </location>
</feature>
<name>A0A7S2UJ85_9STRA</name>
<accession>A0A7S2UJ85</accession>
<comment type="similarity">
    <text evidence="1">Belongs to the peptidase M16 family.</text>
</comment>